<dbReference type="Proteomes" id="UP000017081">
    <property type="component" value="Unassembled WGS sequence"/>
</dbReference>
<sequence>MNSNNELDFQVSDLKSKITSLFDKFKTLQTSMNLIMDIVSSNPEYNITKNKLELLVNLSQSLNSSNNINDFFEIKALAYDVEKMIFDLEHIIEVSEPEVPEIIVPEIRTALLEDTKTTLVGSLKDIVDPEIRLNSVEYKLYKETASGDNEILHISLPESMFRIDFNFREHGTFYFIATYYYDGANEVIQSNTIKSNNITVQLVDKEIPTVCCAALTAFENTPKGLLTKITDKDSAITEVIYTLKNTNNTSIETIINNNPFDHVQFTKVNEGNYFFNCNCKYNIGSRTGEILLNSNIISIKGNTTEPEPGPNPDPTPDPNPTPSKKWPRGIFAPFVDAARDDVNSKFALADKSKITGVQFYNLGFITADSNKNPAWAGNINLPGNKGTNAGLMQDIERLRSMGGDVCISFGGLNGPYLNEVITDIQDLKNKYKSIINNWNLNRVDFDMEHNRTSGSETCEENKRNHSAIKLLQDELKSEGRYVGFWFTLPVMPYGLNQNELLLLDDAIKKGVEIEGVNIMAMCYGGAYAGNMAEQSISAMTNLHSQLKNLYNNHGVIKIDDELWSMIGICPEIGINDTGAFNTFFLEDVSPVINFCKTKNVGMITFWSANRDKANNGSEVNGPDSTGLAQEELAFTKAFQIYNSTNADVAPLVFSTDSGIYNGTPVWHESMSYPNSNTRVYYNGKYYTNGWYVSAWDQPPSSNEAWKEATL</sequence>
<accession>U7UWT9</accession>
<name>U7UWT9_9FUSO</name>
<dbReference type="SUPFAM" id="SSF51445">
    <property type="entry name" value="(Trans)glycosidases"/>
    <property type="match status" value="1"/>
</dbReference>
<reference evidence="2 3" key="1">
    <citation type="submission" date="2013-08" db="EMBL/GenBank/DDBJ databases">
        <authorList>
            <person name="Weinstock G."/>
            <person name="Sodergren E."/>
            <person name="Wylie T."/>
            <person name="Fulton L."/>
            <person name="Fulton R."/>
            <person name="Fronick C."/>
            <person name="O'Laughlin M."/>
            <person name="Godfrey J."/>
            <person name="Miner T."/>
            <person name="Herter B."/>
            <person name="Appelbaum E."/>
            <person name="Cordes M."/>
            <person name="Lek S."/>
            <person name="Wollam A."/>
            <person name="Pepin K.H."/>
            <person name="Palsikar V.B."/>
            <person name="Mitreva M."/>
            <person name="Wilson R.K."/>
        </authorList>
    </citation>
    <scope>NUCLEOTIDE SEQUENCE [LARGE SCALE GENOMIC DNA]</scope>
    <source>
        <strain evidence="2 3">ATCC BAA-474</strain>
    </source>
</reference>
<evidence type="ECO:0000313" key="3">
    <source>
        <dbReference type="Proteomes" id="UP000017081"/>
    </source>
</evidence>
<evidence type="ECO:0008006" key="4">
    <source>
        <dbReference type="Google" id="ProtNLM"/>
    </source>
</evidence>
<feature type="compositionally biased region" description="Pro residues" evidence="1">
    <location>
        <begin position="307"/>
        <end position="321"/>
    </location>
</feature>
<dbReference type="PANTHER" id="PTHR42976:SF1">
    <property type="entry name" value="GH18 DOMAIN-CONTAINING PROTEIN-RELATED"/>
    <property type="match status" value="1"/>
</dbReference>
<gene>
    <name evidence="2" type="ORF">HMPREF0202_02997</name>
</gene>
<protein>
    <recommendedName>
        <fullName evidence="4">Carbohydrate binding domain protein</fullName>
    </recommendedName>
</protein>
<evidence type="ECO:0000313" key="2">
    <source>
        <dbReference type="EMBL" id="ERT62933.1"/>
    </source>
</evidence>
<organism evidence="2 3">
    <name type="scientific">Cetobacterium somerae ATCC BAA-474</name>
    <dbReference type="NCBI Taxonomy" id="1319815"/>
    <lineage>
        <taxon>Bacteria</taxon>
        <taxon>Fusobacteriati</taxon>
        <taxon>Fusobacteriota</taxon>
        <taxon>Fusobacteriia</taxon>
        <taxon>Fusobacteriales</taxon>
        <taxon>Fusobacteriaceae</taxon>
        <taxon>Cetobacterium</taxon>
    </lineage>
</organism>
<dbReference type="HOGENOM" id="CLU_388670_0_0_0"/>
<dbReference type="CDD" id="cd12215">
    <property type="entry name" value="ChiC_BD"/>
    <property type="match status" value="1"/>
</dbReference>
<dbReference type="RefSeq" id="WP_023052512.1">
    <property type="nucleotide sequence ID" value="NZ_CP173062.2"/>
</dbReference>
<dbReference type="CDD" id="cd06543">
    <property type="entry name" value="GH18_PF-ChiA-like"/>
    <property type="match status" value="1"/>
</dbReference>
<keyword evidence="3" id="KW-1185">Reference proteome</keyword>
<feature type="region of interest" description="Disordered" evidence="1">
    <location>
        <begin position="301"/>
        <end position="326"/>
    </location>
</feature>
<dbReference type="eggNOG" id="COG3979">
    <property type="taxonomic scope" value="Bacteria"/>
</dbReference>
<proteinExistence type="predicted"/>
<dbReference type="STRING" id="1319815.HMPREF0202_02997"/>
<dbReference type="Gene3D" id="3.20.20.80">
    <property type="entry name" value="Glycosidases"/>
    <property type="match status" value="1"/>
</dbReference>
<dbReference type="EMBL" id="AXZF01000206">
    <property type="protein sequence ID" value="ERT62933.1"/>
    <property type="molecule type" value="Genomic_DNA"/>
</dbReference>
<dbReference type="PANTHER" id="PTHR42976">
    <property type="entry name" value="BIFUNCTIONAL CHITINASE/LYSOZYME-RELATED"/>
    <property type="match status" value="1"/>
</dbReference>
<dbReference type="InterPro" id="IPR017853">
    <property type="entry name" value="GH"/>
</dbReference>
<dbReference type="PATRIC" id="fig|1319815.3.peg.2840"/>
<dbReference type="InterPro" id="IPR052750">
    <property type="entry name" value="GH18_Chitinase"/>
</dbReference>
<comment type="caution">
    <text evidence="2">The sequence shown here is derived from an EMBL/GenBank/DDBJ whole genome shotgun (WGS) entry which is preliminary data.</text>
</comment>
<evidence type="ECO:0000256" key="1">
    <source>
        <dbReference type="SAM" id="MobiDB-lite"/>
    </source>
</evidence>
<dbReference type="AlphaFoldDB" id="U7UWT9"/>